<name>A0A1S6HXZ3_9GAMM</name>
<evidence type="ECO:0000313" key="1">
    <source>
        <dbReference type="EMBL" id="AQS40381.1"/>
    </source>
</evidence>
<organism evidence="1 2">
    <name type="scientific">Shewanella psychrophila</name>
    <dbReference type="NCBI Taxonomy" id="225848"/>
    <lineage>
        <taxon>Bacteria</taxon>
        <taxon>Pseudomonadati</taxon>
        <taxon>Pseudomonadota</taxon>
        <taxon>Gammaproteobacteria</taxon>
        <taxon>Alteromonadales</taxon>
        <taxon>Shewanellaceae</taxon>
        <taxon>Shewanella</taxon>
    </lineage>
</organism>
<proteinExistence type="predicted"/>
<sequence length="57" mass="6538">MAQIIKLVPNDTEIEAFTAPRNPKAADDLQHRREVKKRLEELLAKAELKRAMGGDFY</sequence>
<dbReference type="EMBL" id="CP014782">
    <property type="protein sequence ID" value="AQS40381.1"/>
    <property type="molecule type" value="Genomic_DNA"/>
</dbReference>
<dbReference type="KEGG" id="spsw:Sps_05312"/>
<dbReference type="AlphaFoldDB" id="A0A1S6HXZ3"/>
<protein>
    <submittedName>
        <fullName evidence="1">Uncharacterized protein</fullName>
    </submittedName>
</protein>
<dbReference type="RefSeq" id="WP_169915948.1">
    <property type="nucleotide sequence ID" value="NZ_CP014782.1"/>
</dbReference>
<dbReference type="Proteomes" id="UP000189545">
    <property type="component" value="Chromosome"/>
</dbReference>
<accession>A0A1S6HXZ3</accession>
<gene>
    <name evidence="1" type="ORF">Sps_05312</name>
</gene>
<dbReference type="STRING" id="225848.Sps_05312"/>
<evidence type="ECO:0000313" key="2">
    <source>
        <dbReference type="Proteomes" id="UP000189545"/>
    </source>
</evidence>
<keyword evidence="2" id="KW-1185">Reference proteome</keyword>
<reference evidence="1 2" key="1">
    <citation type="submission" date="2016-03" db="EMBL/GenBank/DDBJ databases">
        <title>Complete genome sequence of Shewanella psychrophila WP2, a deep sea bacterium isolated from west Pacific sediment.</title>
        <authorList>
            <person name="Xu G."/>
            <person name="Jian H."/>
        </authorList>
    </citation>
    <scope>NUCLEOTIDE SEQUENCE [LARGE SCALE GENOMIC DNA]</scope>
    <source>
        <strain evidence="1 2">WP2</strain>
    </source>
</reference>